<evidence type="ECO:0000313" key="8">
    <source>
        <dbReference type="EMBL" id="GIL38071.1"/>
    </source>
</evidence>
<feature type="transmembrane region" description="Helical" evidence="6">
    <location>
        <begin position="171"/>
        <end position="192"/>
    </location>
</feature>
<dbReference type="Proteomes" id="UP000681075">
    <property type="component" value="Unassembled WGS sequence"/>
</dbReference>
<accession>A0A8S8X8D0</accession>
<dbReference type="Pfam" id="PF07690">
    <property type="entry name" value="MFS_1"/>
    <property type="match status" value="1"/>
</dbReference>
<dbReference type="InterPro" id="IPR011701">
    <property type="entry name" value="MFS"/>
</dbReference>
<dbReference type="SUPFAM" id="SSF103473">
    <property type="entry name" value="MFS general substrate transporter"/>
    <property type="match status" value="1"/>
</dbReference>
<dbReference type="InterPro" id="IPR020846">
    <property type="entry name" value="MFS_dom"/>
</dbReference>
<feature type="transmembrane region" description="Helical" evidence="6">
    <location>
        <begin position="360"/>
        <end position="378"/>
    </location>
</feature>
<keyword evidence="5 6" id="KW-0472">Membrane</keyword>
<feature type="transmembrane region" description="Helical" evidence="6">
    <location>
        <begin position="326"/>
        <end position="348"/>
    </location>
</feature>
<dbReference type="AlphaFoldDB" id="A0A8S8X8D0"/>
<dbReference type="Gene3D" id="1.20.1250.20">
    <property type="entry name" value="MFS general substrate transporter like domains"/>
    <property type="match status" value="1"/>
</dbReference>
<dbReference type="RefSeq" id="WP_420240989.1">
    <property type="nucleotide sequence ID" value="NZ_BOPV01000001.1"/>
</dbReference>
<keyword evidence="2" id="KW-0813">Transport</keyword>
<dbReference type="InterPro" id="IPR044770">
    <property type="entry name" value="MFS_spinster-like"/>
</dbReference>
<keyword evidence="3 6" id="KW-0812">Transmembrane</keyword>
<feature type="transmembrane region" description="Helical" evidence="6">
    <location>
        <begin position="390"/>
        <end position="413"/>
    </location>
</feature>
<feature type="transmembrane region" description="Helical" evidence="6">
    <location>
        <begin position="265"/>
        <end position="283"/>
    </location>
</feature>
<evidence type="ECO:0000256" key="2">
    <source>
        <dbReference type="ARBA" id="ARBA00022448"/>
    </source>
</evidence>
<feature type="transmembrane region" description="Helical" evidence="6">
    <location>
        <begin position="73"/>
        <end position="93"/>
    </location>
</feature>
<evidence type="ECO:0000259" key="7">
    <source>
        <dbReference type="PROSITE" id="PS50850"/>
    </source>
</evidence>
<keyword evidence="4 6" id="KW-1133">Transmembrane helix</keyword>
<evidence type="ECO:0000256" key="5">
    <source>
        <dbReference type="ARBA" id="ARBA00023136"/>
    </source>
</evidence>
<dbReference type="GO" id="GO:0016020">
    <property type="term" value="C:membrane"/>
    <property type="evidence" value="ECO:0007669"/>
    <property type="project" value="UniProtKB-SubCell"/>
</dbReference>
<reference evidence="8" key="1">
    <citation type="submission" date="2021-02" db="EMBL/GenBank/DDBJ databases">
        <title>Genome sequence of Rhodospirillales sp. strain TMPK1 isolated from soil.</title>
        <authorList>
            <person name="Nakai R."/>
            <person name="Kusada H."/>
            <person name="Tamaki H."/>
        </authorList>
    </citation>
    <scope>NUCLEOTIDE SEQUENCE</scope>
    <source>
        <strain evidence="8">TMPK1</strain>
    </source>
</reference>
<feature type="transmembrane region" description="Helical" evidence="6">
    <location>
        <begin position="99"/>
        <end position="120"/>
    </location>
</feature>
<keyword evidence="9" id="KW-1185">Reference proteome</keyword>
<sequence>MKSGWTVAFLLMATQLVSYIDRFLPSLVLDQFRTELALTNAQVGMLFGIAFALFYAIMGLPFGWLADRLPRKYILSSCIALWCVMTMLGGVAHSYTLLFLSRMGVGLGEAAVNPSALGLIGDYFKGARRARAVGLFMCGTFGGAGLCYLLGSRLVHFISEWAPASGIELAPWRICFLLIGFPGLVLAILWLFMPEPPRDKSRGYVSLDSAGLVRTLRFVAQNWKAFGTLFIGSGATLTLGSLAFWNITLFRQEFGWSVVEVGTAVGFLFFLGGGGGTALSVWLSSRFLRAGKQDASMRVLWIGLAIGVPSFALYPQMASGNQAVGTLFFAFLAQGIAAAAGPAALTFIAPGQIRAQATAFYFLVINLCGQAMGAWVVGELADRLPKPHGLANAMTIEAFAVGIPALLLILLGLRHYRQLAATLTSAGAVTPGSGH</sequence>
<feature type="domain" description="Major facilitator superfamily (MFS) profile" evidence="7">
    <location>
        <begin position="7"/>
        <end position="417"/>
    </location>
</feature>
<comment type="caution">
    <text evidence="8">The sequence shown here is derived from an EMBL/GenBank/DDBJ whole genome shotgun (WGS) entry which is preliminary data.</text>
</comment>
<comment type="subcellular location">
    <subcellularLocation>
        <location evidence="1">Membrane</location>
        <topology evidence="1">Multi-pass membrane protein</topology>
    </subcellularLocation>
</comment>
<dbReference type="PANTHER" id="PTHR23505">
    <property type="entry name" value="SPINSTER"/>
    <property type="match status" value="1"/>
</dbReference>
<feature type="transmembrane region" description="Helical" evidence="6">
    <location>
        <begin position="225"/>
        <end position="245"/>
    </location>
</feature>
<gene>
    <name evidence="8" type="ORF">TMPK1_03080</name>
</gene>
<feature type="transmembrane region" description="Helical" evidence="6">
    <location>
        <begin position="42"/>
        <end position="66"/>
    </location>
</feature>
<protein>
    <submittedName>
        <fullName evidence="8">MFS transporter</fullName>
    </submittedName>
</protein>
<organism evidence="8 9">
    <name type="scientific">Roseiterribacter gracilis</name>
    <dbReference type="NCBI Taxonomy" id="2812848"/>
    <lineage>
        <taxon>Bacteria</taxon>
        <taxon>Pseudomonadati</taxon>
        <taxon>Pseudomonadota</taxon>
        <taxon>Alphaproteobacteria</taxon>
        <taxon>Rhodospirillales</taxon>
        <taxon>Roseiterribacteraceae</taxon>
        <taxon>Roseiterribacter</taxon>
    </lineage>
</organism>
<evidence type="ECO:0000256" key="4">
    <source>
        <dbReference type="ARBA" id="ARBA00022989"/>
    </source>
</evidence>
<evidence type="ECO:0000313" key="9">
    <source>
        <dbReference type="Proteomes" id="UP000681075"/>
    </source>
</evidence>
<dbReference type="PROSITE" id="PS50850">
    <property type="entry name" value="MFS"/>
    <property type="match status" value="1"/>
</dbReference>
<dbReference type="InterPro" id="IPR036259">
    <property type="entry name" value="MFS_trans_sf"/>
</dbReference>
<dbReference type="PANTHER" id="PTHR23505:SF79">
    <property type="entry name" value="PROTEIN SPINSTER"/>
    <property type="match status" value="1"/>
</dbReference>
<name>A0A8S8X8D0_9PROT</name>
<dbReference type="EMBL" id="BOPV01000001">
    <property type="protein sequence ID" value="GIL38071.1"/>
    <property type="molecule type" value="Genomic_DNA"/>
</dbReference>
<proteinExistence type="predicted"/>
<evidence type="ECO:0000256" key="3">
    <source>
        <dbReference type="ARBA" id="ARBA00022692"/>
    </source>
</evidence>
<feature type="transmembrane region" description="Helical" evidence="6">
    <location>
        <begin position="295"/>
        <end position="314"/>
    </location>
</feature>
<feature type="transmembrane region" description="Helical" evidence="6">
    <location>
        <begin position="132"/>
        <end position="151"/>
    </location>
</feature>
<evidence type="ECO:0000256" key="6">
    <source>
        <dbReference type="SAM" id="Phobius"/>
    </source>
</evidence>
<evidence type="ECO:0000256" key="1">
    <source>
        <dbReference type="ARBA" id="ARBA00004141"/>
    </source>
</evidence>
<dbReference type="GO" id="GO:0022857">
    <property type="term" value="F:transmembrane transporter activity"/>
    <property type="evidence" value="ECO:0007669"/>
    <property type="project" value="InterPro"/>
</dbReference>